<dbReference type="AlphaFoldDB" id="A0A5E4PV26"/>
<protein>
    <submittedName>
        <fullName evidence="2">Uncharacterized protein</fullName>
    </submittedName>
</protein>
<organism evidence="2 3">
    <name type="scientific">Leptidea sinapis</name>
    <dbReference type="NCBI Taxonomy" id="189913"/>
    <lineage>
        <taxon>Eukaryota</taxon>
        <taxon>Metazoa</taxon>
        <taxon>Ecdysozoa</taxon>
        <taxon>Arthropoda</taxon>
        <taxon>Hexapoda</taxon>
        <taxon>Insecta</taxon>
        <taxon>Pterygota</taxon>
        <taxon>Neoptera</taxon>
        <taxon>Endopterygota</taxon>
        <taxon>Lepidoptera</taxon>
        <taxon>Glossata</taxon>
        <taxon>Ditrysia</taxon>
        <taxon>Papilionoidea</taxon>
        <taxon>Pieridae</taxon>
        <taxon>Dismorphiinae</taxon>
        <taxon>Leptidea</taxon>
    </lineage>
</organism>
<gene>
    <name evidence="2" type="ORF">LSINAPIS_LOCUS2905</name>
</gene>
<dbReference type="Proteomes" id="UP000324832">
    <property type="component" value="Unassembled WGS sequence"/>
</dbReference>
<evidence type="ECO:0000256" key="1">
    <source>
        <dbReference type="SAM" id="SignalP"/>
    </source>
</evidence>
<keyword evidence="1" id="KW-0732">Signal</keyword>
<feature type="signal peptide" evidence="1">
    <location>
        <begin position="1"/>
        <end position="21"/>
    </location>
</feature>
<name>A0A5E4PV26_9NEOP</name>
<proteinExistence type="predicted"/>
<sequence>MKTLLVILAIFMVALISVTRSNHLDGVEYPVEGVVDSSTEVVELFSGAGVSRQRICTAALCRSVCQSLGFPISFCNIQLICVCRHDIEQHDMKSVVDSSTEVVELFSGAGVSRQRICTAALCRSVCQSLGFPISFCNIQRICVCRHDIEQHDMKSVVDSSTEVVELFSGAGVSRQRICTAALCRSVCQSLGFPISFCNNQRICVCRHDIEQYDMKSVVDSSTEVVELFSGAGVSRQRICTAALCRSVCQSLGFPISFCNIQLICVCRHDIEQHDMKSVVDSSTEVVELFSGAGVSRQRICTAALCRSVCQSLGFPISFCNIQRICVCRHDIEQHDMKSVVDSSTEVVELFSGAGVSRQRICTAALCRSVCQSLGFPISFCNIQLICVCRR</sequence>
<dbReference type="EMBL" id="FZQP02000659">
    <property type="protein sequence ID" value="VVC89866.1"/>
    <property type="molecule type" value="Genomic_DNA"/>
</dbReference>
<evidence type="ECO:0000313" key="2">
    <source>
        <dbReference type="EMBL" id="VVC89866.1"/>
    </source>
</evidence>
<feature type="chain" id="PRO_5023091219" evidence="1">
    <location>
        <begin position="22"/>
        <end position="390"/>
    </location>
</feature>
<reference evidence="2 3" key="1">
    <citation type="submission" date="2017-07" db="EMBL/GenBank/DDBJ databases">
        <authorList>
            <person name="Talla V."/>
            <person name="Backstrom N."/>
        </authorList>
    </citation>
    <scope>NUCLEOTIDE SEQUENCE [LARGE SCALE GENOMIC DNA]</scope>
</reference>
<keyword evidence="3" id="KW-1185">Reference proteome</keyword>
<evidence type="ECO:0000313" key="3">
    <source>
        <dbReference type="Proteomes" id="UP000324832"/>
    </source>
</evidence>
<accession>A0A5E4PV26</accession>